<evidence type="ECO:0000313" key="4">
    <source>
        <dbReference type="EMBL" id="MBL3677713.1"/>
    </source>
</evidence>
<dbReference type="Pfam" id="PF01553">
    <property type="entry name" value="Acyltransferase"/>
    <property type="match status" value="1"/>
</dbReference>
<keyword evidence="2 4" id="KW-0012">Acyltransferase</keyword>
<dbReference type="GO" id="GO:0016746">
    <property type="term" value="F:acyltransferase activity"/>
    <property type="evidence" value="ECO:0007669"/>
    <property type="project" value="UniProtKB-KW"/>
</dbReference>
<dbReference type="InterPro" id="IPR002123">
    <property type="entry name" value="Plipid/glycerol_acylTrfase"/>
</dbReference>
<comment type="caution">
    <text evidence="4">The sequence shown here is derived from an EMBL/GenBank/DDBJ whole genome shotgun (WGS) entry which is preliminary data.</text>
</comment>
<dbReference type="CDD" id="cd07989">
    <property type="entry name" value="LPLAT_AGPAT-like"/>
    <property type="match status" value="1"/>
</dbReference>
<protein>
    <submittedName>
        <fullName evidence="4">1-acyl-sn-glycerol-3-phosphate acyltransferase</fullName>
    </submittedName>
</protein>
<dbReference type="PANTHER" id="PTHR10434">
    <property type="entry name" value="1-ACYL-SN-GLYCEROL-3-PHOSPHATE ACYLTRANSFERASE"/>
    <property type="match status" value="1"/>
</dbReference>
<dbReference type="EMBL" id="QYAC01000001">
    <property type="protein sequence ID" value="MBL3677713.1"/>
    <property type="molecule type" value="Genomic_DNA"/>
</dbReference>
<evidence type="ECO:0000313" key="5">
    <source>
        <dbReference type="Proteomes" id="UP001645859"/>
    </source>
</evidence>
<dbReference type="RefSeq" id="WP_202342998.1">
    <property type="nucleotide sequence ID" value="NZ_BAAAPI010000009.1"/>
</dbReference>
<evidence type="ECO:0000259" key="3">
    <source>
        <dbReference type="SMART" id="SM00563"/>
    </source>
</evidence>
<dbReference type="Proteomes" id="UP001645859">
    <property type="component" value="Unassembled WGS sequence"/>
</dbReference>
<organism evidence="4 5">
    <name type="scientific">Leucobacter chromiireducens subsp. solipictus</name>
    <dbReference type="NCBI Taxonomy" id="398235"/>
    <lineage>
        <taxon>Bacteria</taxon>
        <taxon>Bacillati</taxon>
        <taxon>Actinomycetota</taxon>
        <taxon>Actinomycetes</taxon>
        <taxon>Micrococcales</taxon>
        <taxon>Microbacteriaceae</taxon>
        <taxon>Leucobacter</taxon>
    </lineage>
</organism>
<name>A0ABS1SAY7_9MICO</name>
<sequence length="225" mass="24772">MLYWIFKHLIIGPLLKMFYRPWVEGAENIPATGPVIIVGNHLSVVDSFFLPVMIDRRIYFLAKSDYFTGKGLKGWAVKTFMTAVGQLPIDRSGGKASEASLNTALGVLDRGDVLGIYPEGTRSPDARLYRGRTGVARMVLESGATVVPAVMIDTEKAMPIGAKIPKIRRIGTVIGKPLDFSRFAGMSADRFVLRSVTDEIMLEIQRLSGQEYVDVYASSVRARTA</sequence>
<gene>
    <name evidence="4" type="ORF">D3230_00110</name>
</gene>
<dbReference type="SMART" id="SM00563">
    <property type="entry name" value="PlsC"/>
    <property type="match status" value="1"/>
</dbReference>
<dbReference type="PANTHER" id="PTHR10434:SF11">
    <property type="entry name" value="1-ACYL-SN-GLYCEROL-3-PHOSPHATE ACYLTRANSFERASE"/>
    <property type="match status" value="1"/>
</dbReference>
<keyword evidence="5" id="KW-1185">Reference proteome</keyword>
<evidence type="ECO:0000256" key="2">
    <source>
        <dbReference type="ARBA" id="ARBA00023315"/>
    </source>
</evidence>
<feature type="domain" description="Phospholipid/glycerol acyltransferase" evidence="3">
    <location>
        <begin position="35"/>
        <end position="154"/>
    </location>
</feature>
<dbReference type="SUPFAM" id="SSF69593">
    <property type="entry name" value="Glycerol-3-phosphate (1)-acyltransferase"/>
    <property type="match status" value="1"/>
</dbReference>
<evidence type="ECO:0000256" key="1">
    <source>
        <dbReference type="ARBA" id="ARBA00022679"/>
    </source>
</evidence>
<reference evidence="4 5" key="1">
    <citation type="submission" date="2018-09" db="EMBL/GenBank/DDBJ databases">
        <title>Comparative genomics of Leucobacter spp.</title>
        <authorList>
            <person name="Reis A.C."/>
            <person name="Kolvenbach B.A."/>
            <person name="Corvini P.F.X."/>
            <person name="Nunes O.C."/>
        </authorList>
    </citation>
    <scope>NUCLEOTIDE SEQUENCE [LARGE SCALE GENOMIC DNA]</scope>
    <source>
        <strain evidence="4 5">TAN 31504</strain>
    </source>
</reference>
<keyword evidence="1" id="KW-0808">Transferase</keyword>
<accession>A0ABS1SAY7</accession>
<proteinExistence type="predicted"/>